<proteinExistence type="inferred from homology"/>
<feature type="transmembrane region" description="Helical" evidence="7">
    <location>
        <begin position="332"/>
        <end position="353"/>
    </location>
</feature>
<evidence type="ECO:0000256" key="3">
    <source>
        <dbReference type="ARBA" id="ARBA00022692"/>
    </source>
</evidence>
<dbReference type="OrthoDB" id="2152435at2759"/>
<dbReference type="InterPro" id="IPR045069">
    <property type="entry name" value="MATE_euk"/>
</dbReference>
<dbReference type="STRING" id="74557.A0A1W0A014"/>
<accession>A0A1W0A014</accession>
<dbReference type="GO" id="GO:0042910">
    <property type="term" value="F:xenobiotic transmembrane transporter activity"/>
    <property type="evidence" value="ECO:0007669"/>
    <property type="project" value="InterPro"/>
</dbReference>
<feature type="transmembrane region" description="Helical" evidence="7">
    <location>
        <begin position="403"/>
        <end position="423"/>
    </location>
</feature>
<evidence type="ECO:0000256" key="7">
    <source>
        <dbReference type="SAM" id="Phobius"/>
    </source>
</evidence>
<dbReference type="CDD" id="cd13132">
    <property type="entry name" value="MATE_eukaryotic"/>
    <property type="match status" value="1"/>
</dbReference>
<feature type="transmembrane region" description="Helical" evidence="7">
    <location>
        <begin position="144"/>
        <end position="162"/>
    </location>
</feature>
<keyword evidence="3 7" id="KW-0812">Transmembrane</keyword>
<protein>
    <submittedName>
        <fullName evidence="8">Multidrug/Oligosaccharidyl-lipid/Polysaccharide (MOP) Flippase Superfamily</fullName>
    </submittedName>
</protein>
<evidence type="ECO:0000256" key="1">
    <source>
        <dbReference type="ARBA" id="ARBA00004141"/>
    </source>
</evidence>
<feature type="transmembrane region" description="Helical" evidence="7">
    <location>
        <begin position="174"/>
        <end position="196"/>
    </location>
</feature>
<dbReference type="Pfam" id="PF01554">
    <property type="entry name" value="MatE"/>
    <property type="match status" value="2"/>
</dbReference>
<dbReference type="EMBL" id="JNBS01000857">
    <property type="protein sequence ID" value="OQS03531.1"/>
    <property type="molecule type" value="Genomic_DNA"/>
</dbReference>
<evidence type="ECO:0000256" key="6">
    <source>
        <dbReference type="SAM" id="MobiDB-lite"/>
    </source>
</evidence>
<name>A0A1W0A014_9STRA</name>
<feature type="transmembrane region" description="Helical" evidence="7">
    <location>
        <begin position="291"/>
        <end position="312"/>
    </location>
</feature>
<dbReference type="Proteomes" id="UP000243217">
    <property type="component" value="Unassembled WGS sequence"/>
</dbReference>
<feature type="region of interest" description="Disordered" evidence="6">
    <location>
        <begin position="1030"/>
        <end position="1091"/>
    </location>
</feature>
<feature type="transmembrane region" description="Helical" evidence="7">
    <location>
        <begin position="70"/>
        <end position="91"/>
    </location>
</feature>
<feature type="transmembrane region" description="Helical" evidence="7">
    <location>
        <begin position="429"/>
        <end position="450"/>
    </location>
</feature>
<feature type="transmembrane region" description="Helical" evidence="7">
    <location>
        <begin position="103"/>
        <end position="124"/>
    </location>
</feature>
<comment type="subcellular location">
    <subcellularLocation>
        <location evidence="1">Membrane</location>
        <topology evidence="1">Multi-pass membrane protein</topology>
    </subcellularLocation>
</comment>
<evidence type="ECO:0000256" key="4">
    <source>
        <dbReference type="ARBA" id="ARBA00022989"/>
    </source>
</evidence>
<keyword evidence="9" id="KW-1185">Reference proteome</keyword>
<evidence type="ECO:0000256" key="2">
    <source>
        <dbReference type="ARBA" id="ARBA00010199"/>
    </source>
</evidence>
<keyword evidence="4 7" id="KW-1133">Transmembrane helix</keyword>
<feature type="compositionally biased region" description="Low complexity" evidence="6">
    <location>
        <begin position="1030"/>
        <end position="1039"/>
    </location>
</feature>
<gene>
    <name evidence="8" type="ORF">THRCLA_04151</name>
</gene>
<feature type="compositionally biased region" description="Polar residues" evidence="6">
    <location>
        <begin position="1040"/>
        <end position="1055"/>
    </location>
</feature>
<feature type="transmembrane region" description="Helical" evidence="7">
    <location>
        <begin position="202"/>
        <end position="227"/>
    </location>
</feature>
<organism evidence="8 9">
    <name type="scientific">Thraustotheca clavata</name>
    <dbReference type="NCBI Taxonomy" id="74557"/>
    <lineage>
        <taxon>Eukaryota</taxon>
        <taxon>Sar</taxon>
        <taxon>Stramenopiles</taxon>
        <taxon>Oomycota</taxon>
        <taxon>Saprolegniomycetes</taxon>
        <taxon>Saprolegniales</taxon>
        <taxon>Achlyaceae</taxon>
        <taxon>Thraustotheca</taxon>
    </lineage>
</organism>
<feature type="transmembrane region" description="Helical" evidence="7">
    <location>
        <begin position="251"/>
        <end position="279"/>
    </location>
</feature>
<evidence type="ECO:0000313" key="8">
    <source>
        <dbReference type="EMBL" id="OQS03531.1"/>
    </source>
</evidence>
<feature type="transmembrane region" description="Helical" evidence="7">
    <location>
        <begin position="28"/>
        <end position="50"/>
    </location>
</feature>
<dbReference type="GO" id="GO:0015297">
    <property type="term" value="F:antiporter activity"/>
    <property type="evidence" value="ECO:0007669"/>
    <property type="project" value="InterPro"/>
</dbReference>
<sequence>MDERTPNVSFLDEEKPSIHDEVKTMLKLGGPVAITLLLEAIPSTTNMILVSHLNSTESKEYADAASLSGMYINITALSVGFGMATAMDTMCNQAFGAHNTKRFGVFLQSSLLGMTITFIPVLVLNWFCQDILLGLGQHPRLAELTGDFTRITLIGIPFLYIYELIKKALQAYHIVMPMMAMAFISNCIHIILGYYMVYSTSLGFYGAAIARAISNVTLPLMMALLFWRRPLYREWKFEHSLKKASAELKTFFHYGIPGMLMVIIEWGAFEVLTLLAGIMPNPTVKVGIMSILTQMFAMVFLIYMGLCIATTIRVGSCLGANDYEQAKVVAKVAFGIACICLVITTTLLLTLRHILPGLYIDDQEIITLTANMLLWAVTSHIIDGLNAVSRGVFVAMSMQTKATIINAIAFYILGMPLAAVLGFPCGWELKGLWIGFTLGSITCLVLYNLLLCHTMHEFQLDLSAVRVRNTILSRAYGRHLLLQKAANSTTPSTARVYKSPKQSPERLVNTARTTSNSIENIVLTRAMQFTPEEDNNNEISLVDSIENALNQMQAQTIQRTIVASPEISRKGSKTRLERNELSVNWLKKHEYYLRKERIVQVDLSSYLVSPSLSIRSICIDLCKLTQNDQENLQLHGRLLLQKLDGLRQKMKMTKKTIHQLKAKREIEKVKMSELDACREAINAMEDTFSAFRSNQFTCYQNLVADEGKLYHDLHRFDEKLESWAMEKPIDRPTTGKRIILKEPADEETKDDIKRIRKLDHLIHSTGDNCGGWAYDDHAHFVNTLHACGLKNPQELIEYFTPSKLFQSCQENEDDAVDELVQLDMKTQIASKLQFFIEKCHIKLPFKSIEAIQTHIEWYAQHLALIEQKKLTLASWKERKKCKPSEPQLIRETTPRSKINAAERQHKKTLILEWKAAKAIEAQPQPTELETKSSEATLRRLEIKQKIALYKLEKEQELMRQTSLAELMRPLTRQPSKEQLKASAERALQSARAKLERVQTLSAANLHELPQRPKAIQKQFTAVQSDLLKPTAASSAHATTPQDVNKQQEARQTMQAHQMYIPGADGAGHVKGKSFGHVPSQPRAIPSWRKRP</sequence>
<dbReference type="GO" id="GO:1990961">
    <property type="term" value="P:xenobiotic detoxification by transmembrane export across the plasma membrane"/>
    <property type="evidence" value="ECO:0007669"/>
    <property type="project" value="InterPro"/>
</dbReference>
<comment type="caution">
    <text evidence="8">The sequence shown here is derived from an EMBL/GenBank/DDBJ whole genome shotgun (WGS) entry which is preliminary data.</text>
</comment>
<comment type="similarity">
    <text evidence="2">Belongs to the multi antimicrobial extrusion (MATE) (TC 2.A.66.1) family.</text>
</comment>
<evidence type="ECO:0000313" key="9">
    <source>
        <dbReference type="Proteomes" id="UP000243217"/>
    </source>
</evidence>
<keyword evidence="5 7" id="KW-0472">Membrane</keyword>
<dbReference type="PANTHER" id="PTHR11206">
    <property type="entry name" value="MULTIDRUG RESISTANCE PROTEIN"/>
    <property type="match status" value="1"/>
</dbReference>
<dbReference type="GO" id="GO:0016020">
    <property type="term" value="C:membrane"/>
    <property type="evidence" value="ECO:0007669"/>
    <property type="project" value="UniProtKB-SubCell"/>
</dbReference>
<evidence type="ECO:0000256" key="5">
    <source>
        <dbReference type="ARBA" id="ARBA00023136"/>
    </source>
</evidence>
<dbReference type="AlphaFoldDB" id="A0A1W0A014"/>
<dbReference type="NCBIfam" id="TIGR00797">
    <property type="entry name" value="matE"/>
    <property type="match status" value="1"/>
</dbReference>
<reference evidence="8 9" key="1">
    <citation type="journal article" date="2014" name="Genome Biol. Evol.">
        <title>The secreted proteins of Achlya hypogyna and Thraustotheca clavata identify the ancestral oomycete secretome and reveal gene acquisitions by horizontal gene transfer.</title>
        <authorList>
            <person name="Misner I."/>
            <person name="Blouin N."/>
            <person name="Leonard G."/>
            <person name="Richards T.A."/>
            <person name="Lane C.E."/>
        </authorList>
    </citation>
    <scope>NUCLEOTIDE SEQUENCE [LARGE SCALE GENOMIC DNA]</scope>
    <source>
        <strain evidence="8 9">ATCC 34112</strain>
    </source>
</reference>
<dbReference type="InterPro" id="IPR002528">
    <property type="entry name" value="MATE_fam"/>
</dbReference>